<dbReference type="InterPro" id="IPR026123">
    <property type="entry name" value="STIL"/>
</dbReference>
<sequence>MQGPRGLRFPSSRRYLWDRTPAGAQVLINTQDHVPHVQVAASAFGAITRAAERQTGTVPLQLGISVTPPNQVTALVQELDPLVCKAGAYLQLSCPVLKHAQQQDAAAPNLRAALQAQLDQRSSAHVQELYALSASAVPAAAPGERVCLQLLLQMPSCSMLATPLYTKRLCHVPLAEALLKPGGMTAWQSGFLSMDQARSLLPLEATDVNVYSMPLVGVWVKGPSSPLHPLVAAACLRFAFSSLLADRAVNADTGAFLLLLCPEGDPVSKCYEAAGTYRS</sequence>
<dbReference type="Pfam" id="PF15253">
    <property type="entry name" value="STIL_N"/>
    <property type="match status" value="1"/>
</dbReference>
<dbReference type="InterPro" id="IPR057731">
    <property type="entry name" value="STIL_N"/>
</dbReference>
<evidence type="ECO:0000259" key="1">
    <source>
        <dbReference type="Pfam" id="PF15253"/>
    </source>
</evidence>
<dbReference type="EMBL" id="CP126216">
    <property type="protein sequence ID" value="WIA18378.1"/>
    <property type="molecule type" value="Genomic_DNA"/>
</dbReference>
<dbReference type="PANTHER" id="PTHR15128:SF0">
    <property type="entry name" value="SCL-INTERRUPTING LOCUS PROTEIN"/>
    <property type="match status" value="1"/>
</dbReference>
<reference evidence="2 3" key="1">
    <citation type="submission" date="2023-05" db="EMBL/GenBank/DDBJ databases">
        <title>A 100% complete, gapless, phased diploid assembly of the Scenedesmus obliquus UTEX 3031 genome.</title>
        <authorList>
            <person name="Biondi T.C."/>
            <person name="Hanschen E.R."/>
            <person name="Kwon T."/>
            <person name="Eng W."/>
            <person name="Kruse C.P.S."/>
            <person name="Koehler S.I."/>
            <person name="Kunde Y."/>
            <person name="Gleasner C.D."/>
            <person name="You Mak K.T."/>
            <person name="Polle J."/>
            <person name="Hovde B.T."/>
            <person name="Starkenburg S.R."/>
        </authorList>
    </citation>
    <scope>NUCLEOTIDE SEQUENCE [LARGE SCALE GENOMIC DNA]</scope>
    <source>
        <strain evidence="2 3">DOE0152z</strain>
    </source>
</reference>
<keyword evidence="3" id="KW-1185">Reference proteome</keyword>
<accession>A0ABY8UFD3</accession>
<gene>
    <name evidence="2" type="ORF">OEZ85_009840</name>
</gene>
<organism evidence="2 3">
    <name type="scientific">Tetradesmus obliquus</name>
    <name type="common">Green alga</name>
    <name type="synonym">Acutodesmus obliquus</name>
    <dbReference type="NCBI Taxonomy" id="3088"/>
    <lineage>
        <taxon>Eukaryota</taxon>
        <taxon>Viridiplantae</taxon>
        <taxon>Chlorophyta</taxon>
        <taxon>core chlorophytes</taxon>
        <taxon>Chlorophyceae</taxon>
        <taxon>CS clade</taxon>
        <taxon>Sphaeropleales</taxon>
        <taxon>Scenedesmaceae</taxon>
        <taxon>Tetradesmus</taxon>
    </lineage>
</organism>
<feature type="domain" description="STIL N-terminal" evidence="1">
    <location>
        <begin position="185"/>
        <end position="263"/>
    </location>
</feature>
<name>A0ABY8UFD3_TETOB</name>
<evidence type="ECO:0000313" key="2">
    <source>
        <dbReference type="EMBL" id="WIA18378.1"/>
    </source>
</evidence>
<evidence type="ECO:0000313" key="3">
    <source>
        <dbReference type="Proteomes" id="UP001244341"/>
    </source>
</evidence>
<dbReference type="Proteomes" id="UP001244341">
    <property type="component" value="Chromosome 9b"/>
</dbReference>
<dbReference type="PANTHER" id="PTHR15128">
    <property type="entry name" value="TAL1 SCL INTERRUPTING LOCUS"/>
    <property type="match status" value="1"/>
</dbReference>
<proteinExistence type="predicted"/>
<protein>
    <recommendedName>
        <fullName evidence="1">STIL N-terminal domain-containing protein</fullName>
    </recommendedName>
</protein>